<evidence type="ECO:0000313" key="2">
    <source>
        <dbReference type="Proteomes" id="UP000017842"/>
    </source>
</evidence>
<proteinExistence type="predicted"/>
<evidence type="ECO:0000313" key="1">
    <source>
        <dbReference type="EMBL" id="ESS72283.1"/>
    </source>
</evidence>
<name>V5C6A0_9GAMM</name>
<dbReference type="AlphaFoldDB" id="V5C6A0"/>
<dbReference type="InterPro" id="IPR003718">
    <property type="entry name" value="OsmC/Ohr_fam"/>
</dbReference>
<reference evidence="1 2" key="1">
    <citation type="journal article" date="2013" name="Genome Announc.">
        <title>Draft Genome Sequence of the Methanotrophic Gammaproteobacterium Methyloglobulus morosus DSM 22980 Strain KoM1.</title>
        <authorList>
            <person name="Poehlein A."/>
            <person name="Deutzmann J.S."/>
            <person name="Daniel R."/>
            <person name="Simeonova D.D."/>
        </authorList>
    </citation>
    <scope>NUCLEOTIDE SEQUENCE [LARGE SCALE GENOMIC DNA]</scope>
    <source>
        <strain evidence="1 2">KoM1</strain>
    </source>
</reference>
<sequence>MDNKFSRSHQWEFDGPTIPASSAPSVLPASLSSLEAIDPEEALVVATSSCHKLFFLYIAARRGFVVDNYSDQAFGVMGKNPEGKTYMSKIALRPRIEFSGSKQPDAHEIEEIHHDAHGQCFVGNSLKTEIVIEVA</sequence>
<dbReference type="PANTHER" id="PTHR42830:SF2">
    <property type="entry name" value="OSMC_OHR FAMILY PROTEIN"/>
    <property type="match status" value="1"/>
</dbReference>
<gene>
    <name evidence="1" type="ORF">MGMO_62c00160</name>
</gene>
<dbReference type="Gene3D" id="3.30.300.20">
    <property type="match status" value="1"/>
</dbReference>
<dbReference type="eggNOG" id="COG1764">
    <property type="taxonomic scope" value="Bacteria"/>
</dbReference>
<dbReference type="STRING" id="1116472.MGMO_62c00160"/>
<protein>
    <submittedName>
        <fullName evidence="1">OsmC/Ohr family protein</fullName>
    </submittedName>
</protein>
<dbReference type="SUPFAM" id="SSF82784">
    <property type="entry name" value="OsmC-like"/>
    <property type="match status" value="1"/>
</dbReference>
<dbReference type="InterPro" id="IPR015946">
    <property type="entry name" value="KH_dom-like_a/b"/>
</dbReference>
<dbReference type="EMBL" id="AYLO01000060">
    <property type="protein sequence ID" value="ESS72283.1"/>
    <property type="molecule type" value="Genomic_DNA"/>
</dbReference>
<dbReference type="PANTHER" id="PTHR42830">
    <property type="entry name" value="OSMOTICALLY INDUCIBLE FAMILY PROTEIN"/>
    <property type="match status" value="1"/>
</dbReference>
<dbReference type="InterPro" id="IPR036102">
    <property type="entry name" value="OsmC/Ohrsf"/>
</dbReference>
<keyword evidence="2" id="KW-1185">Reference proteome</keyword>
<dbReference type="InterPro" id="IPR052707">
    <property type="entry name" value="OsmC_Ohr_Peroxiredoxin"/>
</dbReference>
<organism evidence="1 2">
    <name type="scientific">Methyloglobulus morosus KoM1</name>
    <dbReference type="NCBI Taxonomy" id="1116472"/>
    <lineage>
        <taxon>Bacteria</taxon>
        <taxon>Pseudomonadati</taxon>
        <taxon>Pseudomonadota</taxon>
        <taxon>Gammaproteobacteria</taxon>
        <taxon>Methylococcales</taxon>
        <taxon>Methylococcaceae</taxon>
        <taxon>Methyloglobulus</taxon>
    </lineage>
</organism>
<accession>V5C6A0</accession>
<dbReference type="Pfam" id="PF02566">
    <property type="entry name" value="OsmC"/>
    <property type="match status" value="1"/>
</dbReference>
<comment type="caution">
    <text evidence="1">The sequence shown here is derived from an EMBL/GenBank/DDBJ whole genome shotgun (WGS) entry which is preliminary data.</text>
</comment>
<dbReference type="RefSeq" id="WP_023494704.1">
    <property type="nucleotide sequence ID" value="NZ_AYLO01000060.1"/>
</dbReference>
<dbReference type="Proteomes" id="UP000017842">
    <property type="component" value="Unassembled WGS sequence"/>
</dbReference>